<proteinExistence type="predicted"/>
<dbReference type="Proteomes" id="UP001062846">
    <property type="component" value="Chromosome 9"/>
</dbReference>
<evidence type="ECO:0000313" key="2">
    <source>
        <dbReference type="Proteomes" id="UP001062846"/>
    </source>
</evidence>
<name>A0ACC0MCP0_RHOML</name>
<sequence>MTQRSVESLGFCSNGSRGLLIDALSPLSPSAAASPSGHPSPPPVDSEPYAVFRNKISLSAVQPHSPTAAAPDYFSLDLGKDETTVDLAPVRSAAAIPIKEPERRLENFMSQIYLHF</sequence>
<accession>A0ACC0MCP0</accession>
<protein>
    <submittedName>
        <fullName evidence="1">Uncharacterized protein</fullName>
    </submittedName>
</protein>
<evidence type="ECO:0000313" key="1">
    <source>
        <dbReference type="EMBL" id="KAI8538664.1"/>
    </source>
</evidence>
<comment type="caution">
    <text evidence="1">The sequence shown here is derived from an EMBL/GenBank/DDBJ whole genome shotgun (WGS) entry which is preliminary data.</text>
</comment>
<dbReference type="EMBL" id="CM046396">
    <property type="protein sequence ID" value="KAI8538664.1"/>
    <property type="molecule type" value="Genomic_DNA"/>
</dbReference>
<keyword evidence="2" id="KW-1185">Reference proteome</keyword>
<reference evidence="1" key="1">
    <citation type="submission" date="2022-02" db="EMBL/GenBank/DDBJ databases">
        <title>Plant Genome Project.</title>
        <authorList>
            <person name="Zhang R.-G."/>
        </authorList>
    </citation>
    <scope>NUCLEOTIDE SEQUENCE</scope>
    <source>
        <strain evidence="1">AT1</strain>
    </source>
</reference>
<gene>
    <name evidence="1" type="ORF">RHMOL_Rhmol09G0122300</name>
</gene>
<organism evidence="1 2">
    <name type="scientific">Rhododendron molle</name>
    <name type="common">Chinese azalea</name>
    <name type="synonym">Azalea mollis</name>
    <dbReference type="NCBI Taxonomy" id="49168"/>
    <lineage>
        <taxon>Eukaryota</taxon>
        <taxon>Viridiplantae</taxon>
        <taxon>Streptophyta</taxon>
        <taxon>Embryophyta</taxon>
        <taxon>Tracheophyta</taxon>
        <taxon>Spermatophyta</taxon>
        <taxon>Magnoliopsida</taxon>
        <taxon>eudicotyledons</taxon>
        <taxon>Gunneridae</taxon>
        <taxon>Pentapetalae</taxon>
        <taxon>asterids</taxon>
        <taxon>Ericales</taxon>
        <taxon>Ericaceae</taxon>
        <taxon>Ericoideae</taxon>
        <taxon>Rhodoreae</taxon>
        <taxon>Rhododendron</taxon>
    </lineage>
</organism>